<dbReference type="Proteomes" id="UP000236370">
    <property type="component" value="Unassembled WGS sequence"/>
</dbReference>
<proteinExistence type="predicted"/>
<dbReference type="PANTHER" id="PTHR21585">
    <property type="entry name" value="FULL-LENGTH CDNA CLONE CS0DC025YL05 OF NEUROBLASTOMA"/>
    <property type="match status" value="1"/>
</dbReference>
<dbReference type="InterPro" id="IPR031524">
    <property type="entry name" value="ARMH4"/>
</dbReference>
<dbReference type="AlphaFoldDB" id="A0A2J8PHV1"/>
<name>A0A2J8PHV1_PANTR</name>
<reference evidence="1 2" key="1">
    <citation type="submission" date="2017-12" db="EMBL/GenBank/DDBJ databases">
        <title>High-resolution comparative analysis of great ape genomes.</title>
        <authorList>
            <person name="Pollen A."/>
            <person name="Hastie A."/>
            <person name="Hormozdiari F."/>
            <person name="Dougherty M."/>
            <person name="Liu R."/>
            <person name="Chaisson M."/>
            <person name="Hoppe E."/>
            <person name="Hill C."/>
            <person name="Pang A."/>
            <person name="Hillier L."/>
            <person name="Baker C."/>
            <person name="Armstrong J."/>
            <person name="Shendure J."/>
            <person name="Paten B."/>
            <person name="Wilson R."/>
            <person name="Chao H."/>
            <person name="Schneider V."/>
            <person name="Ventura M."/>
            <person name="Kronenberg Z."/>
            <person name="Murali S."/>
            <person name="Gordon D."/>
            <person name="Cantsilieris S."/>
            <person name="Munson K."/>
            <person name="Nelson B."/>
            <person name="Raja A."/>
            <person name="Underwood J."/>
            <person name="Diekhans M."/>
            <person name="Fiddes I."/>
            <person name="Haussler D."/>
            <person name="Eichler E."/>
        </authorList>
    </citation>
    <scope>NUCLEOTIDE SEQUENCE [LARGE SCALE GENOMIC DNA]</scope>
    <source>
        <strain evidence="1">Yerkes chimp pedigree #C0471</strain>
    </source>
</reference>
<dbReference type="EMBL" id="NBAG03000214">
    <property type="protein sequence ID" value="PNI83577.1"/>
    <property type="molecule type" value="Genomic_DNA"/>
</dbReference>
<evidence type="ECO:0000313" key="1">
    <source>
        <dbReference type="EMBL" id="PNI83577.1"/>
    </source>
</evidence>
<feature type="non-terminal residue" evidence="1">
    <location>
        <position position="1"/>
    </location>
</feature>
<gene>
    <name evidence="1" type="ORF">CK820_G0002541</name>
</gene>
<organism evidence="1 2">
    <name type="scientific">Pan troglodytes</name>
    <name type="common">Chimpanzee</name>
    <dbReference type="NCBI Taxonomy" id="9598"/>
    <lineage>
        <taxon>Eukaryota</taxon>
        <taxon>Metazoa</taxon>
        <taxon>Chordata</taxon>
        <taxon>Craniata</taxon>
        <taxon>Vertebrata</taxon>
        <taxon>Euteleostomi</taxon>
        <taxon>Mammalia</taxon>
        <taxon>Eutheria</taxon>
        <taxon>Euarchontoglires</taxon>
        <taxon>Primates</taxon>
        <taxon>Haplorrhini</taxon>
        <taxon>Catarrhini</taxon>
        <taxon>Hominidae</taxon>
        <taxon>Pan</taxon>
    </lineage>
</organism>
<evidence type="ECO:0000313" key="2">
    <source>
        <dbReference type="Proteomes" id="UP000236370"/>
    </source>
</evidence>
<accession>A0A2J8PHV1</accession>
<sequence>VVPLSFEVTPTVEEQMDTVTGPNEEFTPVLGSPVTPPGIMVGEPSISPALPALEASSERRTVVPSITRVNTAASYGLDQLESEGIHALKGIFSRTG</sequence>
<dbReference type="Pfam" id="PF15767">
    <property type="entry name" value="ARMH4"/>
    <property type="match status" value="1"/>
</dbReference>
<protein>
    <submittedName>
        <fullName evidence="1">C14orf37 isoform 5</fullName>
    </submittedName>
</protein>
<dbReference type="PANTHER" id="PTHR21585:SF0">
    <property type="entry name" value="ARMADILLO-LIKE HELICAL DOMAIN-CONTAINING PROTEIN 4"/>
    <property type="match status" value="1"/>
</dbReference>
<comment type="caution">
    <text evidence="1">The sequence shown here is derived from an EMBL/GenBank/DDBJ whole genome shotgun (WGS) entry which is preliminary data.</text>
</comment>